<name>Q0G283_9HYPH</name>
<evidence type="ECO:0000313" key="1">
    <source>
        <dbReference type="EMBL" id="EAU41315.1"/>
    </source>
</evidence>
<protein>
    <submittedName>
        <fullName evidence="1">Putative cytoplasmic protein</fullName>
    </submittedName>
</protein>
<dbReference type="Proteomes" id="UP000004310">
    <property type="component" value="Unassembled WGS sequence"/>
</dbReference>
<dbReference type="eggNOG" id="ENOG502Z9ZE">
    <property type="taxonomic scope" value="Bacteria"/>
</dbReference>
<reference evidence="1 2" key="1">
    <citation type="journal article" date="2010" name="J. Bacteriol.">
        <title>Genome sequence of Fulvimarina pelagi HTCC2506T, a Mn(II)-oxidizing alphaproteobacterium possessing an aerobic anoxygenic photosynthetic gene cluster and Xanthorhodopsin.</title>
        <authorList>
            <person name="Kang I."/>
            <person name="Oh H.M."/>
            <person name="Lim S.I."/>
            <person name="Ferriera S."/>
            <person name="Giovannoni S.J."/>
            <person name="Cho J.C."/>
        </authorList>
    </citation>
    <scope>NUCLEOTIDE SEQUENCE [LARGE SCALE GENOMIC DNA]</scope>
    <source>
        <strain evidence="1 2">HTCC2506</strain>
    </source>
</reference>
<proteinExistence type="predicted"/>
<organism evidence="1 2">
    <name type="scientific">Fulvimarina pelagi HTCC2506</name>
    <dbReference type="NCBI Taxonomy" id="314231"/>
    <lineage>
        <taxon>Bacteria</taxon>
        <taxon>Pseudomonadati</taxon>
        <taxon>Pseudomonadota</taxon>
        <taxon>Alphaproteobacteria</taxon>
        <taxon>Hyphomicrobiales</taxon>
        <taxon>Aurantimonadaceae</taxon>
        <taxon>Fulvimarina</taxon>
    </lineage>
</organism>
<dbReference type="Pfam" id="PF08747">
    <property type="entry name" value="BrxB"/>
    <property type="match status" value="1"/>
</dbReference>
<dbReference type="EMBL" id="AATP01000003">
    <property type="protein sequence ID" value="EAU41315.1"/>
    <property type="molecule type" value="Genomic_DNA"/>
</dbReference>
<dbReference type="HOGENOM" id="CLU_101277_0_0_5"/>
<gene>
    <name evidence="1" type="ORF">FP2506_01070</name>
</gene>
<comment type="caution">
    <text evidence="1">The sequence shown here is derived from an EMBL/GenBank/DDBJ whole genome shotgun (WGS) entry which is preliminary data.</text>
</comment>
<dbReference type="AlphaFoldDB" id="Q0G283"/>
<dbReference type="InterPro" id="IPR014858">
    <property type="entry name" value="BrxB"/>
</dbReference>
<dbReference type="RefSeq" id="WP_007065364.1">
    <property type="nucleotide sequence ID" value="NZ_DS022272.1"/>
</dbReference>
<sequence>MSDLEKRLGAIQAKITSEEFLTGRRLGGDIPYWIFDYPPADELRVRDHVDRLLRRLSGDASPVSPCHVDLLDLVKTMLEGRRLLDKAIEMQRTKGDAAVSRALAAEMDPERIAEAFVKSVTIETCSFVLVTGVGASYPLVRTHNLMNALHSRTGHVPIVFFYPGRYDGQYLRLFDTMPESAYYRAFRLISDSEGSR</sequence>
<keyword evidence="2" id="KW-1185">Reference proteome</keyword>
<evidence type="ECO:0000313" key="2">
    <source>
        <dbReference type="Proteomes" id="UP000004310"/>
    </source>
</evidence>
<dbReference type="STRING" id="217511.GCA_001463845_02151"/>
<accession>Q0G283</accession>